<keyword evidence="8" id="KW-1185">Reference proteome</keyword>
<dbReference type="GO" id="GO:0071555">
    <property type="term" value="P:cell wall organization"/>
    <property type="evidence" value="ECO:0007669"/>
    <property type="project" value="UniProtKB-KW"/>
</dbReference>
<keyword evidence="4" id="KW-0472">Membrane</keyword>
<evidence type="ECO:0000256" key="3">
    <source>
        <dbReference type="ARBA" id="ARBA00023316"/>
    </source>
</evidence>
<comment type="subcellular location">
    <subcellularLocation>
        <location evidence="4">Cell membrane</location>
        <topology evidence="4">Lipid-anchor</topology>
    </subcellularLocation>
</comment>
<organism evidence="7 8">
    <name type="scientific">Pseudoalteromonas peptidolytica F12-50-A1</name>
    <dbReference type="NCBI Taxonomy" id="1315280"/>
    <lineage>
        <taxon>Bacteria</taxon>
        <taxon>Pseudomonadati</taxon>
        <taxon>Pseudomonadota</taxon>
        <taxon>Gammaproteobacteria</taxon>
        <taxon>Alteromonadales</taxon>
        <taxon>Pseudoalteromonadaceae</taxon>
        <taxon>Pseudoalteromonas</taxon>
    </lineage>
</organism>
<dbReference type="InterPro" id="IPR012997">
    <property type="entry name" value="RplA"/>
</dbReference>
<comment type="caution">
    <text evidence="7">The sequence shown here is derived from an EMBL/GenBank/DDBJ whole genome shotgun (WGS) entry which is preliminary data.</text>
</comment>
<evidence type="ECO:0000313" key="7">
    <source>
        <dbReference type="EMBL" id="MBE0345516.1"/>
    </source>
</evidence>
<reference evidence="7 8" key="1">
    <citation type="submission" date="2015-06" db="EMBL/GenBank/DDBJ databases">
        <title>Genome sequence of Pseudoalteromonas peptidolytica.</title>
        <authorList>
            <person name="Xie B.-B."/>
            <person name="Rong J.-C."/>
            <person name="Qin Q.-L."/>
            <person name="Zhang Y.-Z."/>
        </authorList>
    </citation>
    <scope>NUCLEOTIDE SEQUENCE [LARGE SCALE GENOMIC DNA]</scope>
    <source>
        <strain evidence="7 8">F12-50-A1</strain>
    </source>
</reference>
<dbReference type="GO" id="GO:0042834">
    <property type="term" value="F:peptidoglycan binding"/>
    <property type="evidence" value="ECO:0007669"/>
    <property type="project" value="InterPro"/>
</dbReference>
<dbReference type="EMBL" id="AQHF01000020">
    <property type="protein sequence ID" value="MBE0345516.1"/>
    <property type="molecule type" value="Genomic_DNA"/>
</dbReference>
<evidence type="ECO:0000256" key="4">
    <source>
        <dbReference type="HAMAP-Rule" id="MF_02071"/>
    </source>
</evidence>
<dbReference type="InterPro" id="IPR036908">
    <property type="entry name" value="RlpA-like_sf"/>
</dbReference>
<keyword evidence="1" id="KW-0732">Signal</keyword>
<comment type="function">
    <text evidence="4">Lytic transglycosylase with a strong preference for naked glycan strands that lack stem peptides.</text>
</comment>
<dbReference type="EC" id="4.2.2.-" evidence="4"/>
<keyword evidence="4 7" id="KW-0449">Lipoprotein</keyword>
<dbReference type="Gene3D" id="2.40.40.10">
    <property type="entry name" value="RlpA-like domain"/>
    <property type="match status" value="1"/>
</dbReference>
<dbReference type="PROSITE" id="PS51257">
    <property type="entry name" value="PROKAR_LIPOPROTEIN"/>
    <property type="match status" value="1"/>
</dbReference>
<gene>
    <name evidence="4 7" type="primary">rlpA</name>
    <name evidence="7" type="ORF">PPEP_a0408</name>
</gene>
<dbReference type="GO" id="GO:0008932">
    <property type="term" value="F:lytic endotransglycosylase activity"/>
    <property type="evidence" value="ECO:0007669"/>
    <property type="project" value="UniProtKB-UniRule"/>
</dbReference>
<dbReference type="SUPFAM" id="SSF110997">
    <property type="entry name" value="Sporulation related repeat"/>
    <property type="match status" value="1"/>
</dbReference>
<feature type="domain" description="SPOR" evidence="6">
    <location>
        <begin position="177"/>
        <end position="253"/>
    </location>
</feature>
<proteinExistence type="inferred from homology"/>
<dbReference type="FunFam" id="2.40.40.10:FF:000003">
    <property type="entry name" value="Endolytic peptidoglycan transglycosylase RlpA"/>
    <property type="match status" value="1"/>
</dbReference>
<comment type="similarity">
    <text evidence="4 5">Belongs to the RlpA family.</text>
</comment>
<evidence type="ECO:0000313" key="8">
    <source>
        <dbReference type="Proteomes" id="UP000660708"/>
    </source>
</evidence>
<evidence type="ECO:0000256" key="1">
    <source>
        <dbReference type="ARBA" id="ARBA00022729"/>
    </source>
</evidence>
<dbReference type="AlphaFoldDB" id="A0A8I0MTM9"/>
<dbReference type="InterPro" id="IPR034718">
    <property type="entry name" value="RlpA"/>
</dbReference>
<dbReference type="Proteomes" id="UP000660708">
    <property type="component" value="Unassembled WGS sequence"/>
</dbReference>
<evidence type="ECO:0000256" key="2">
    <source>
        <dbReference type="ARBA" id="ARBA00023239"/>
    </source>
</evidence>
<dbReference type="GO" id="GO:0000270">
    <property type="term" value="P:peptidoglycan metabolic process"/>
    <property type="evidence" value="ECO:0007669"/>
    <property type="project" value="UniProtKB-UniRule"/>
</dbReference>
<evidence type="ECO:0000256" key="5">
    <source>
        <dbReference type="RuleBase" id="RU003495"/>
    </source>
</evidence>
<dbReference type="GO" id="GO:0005886">
    <property type="term" value="C:plasma membrane"/>
    <property type="evidence" value="ECO:0007669"/>
    <property type="project" value="UniProtKB-SubCell"/>
</dbReference>
<dbReference type="PANTHER" id="PTHR34183:SF1">
    <property type="entry name" value="ENDOLYTIC PEPTIDOGLYCAN TRANSGLYCOSYLASE RLPA"/>
    <property type="match status" value="1"/>
</dbReference>
<dbReference type="InterPro" id="IPR009009">
    <property type="entry name" value="RlpA-like_DPBB"/>
</dbReference>
<dbReference type="Pfam" id="PF05036">
    <property type="entry name" value="SPOR"/>
    <property type="match status" value="1"/>
</dbReference>
<keyword evidence="2 4" id="KW-0456">Lyase</keyword>
<evidence type="ECO:0000259" key="6">
    <source>
        <dbReference type="PROSITE" id="PS51724"/>
    </source>
</evidence>
<dbReference type="Gene3D" id="3.30.70.1070">
    <property type="entry name" value="Sporulation related repeat"/>
    <property type="match status" value="1"/>
</dbReference>
<dbReference type="NCBIfam" id="TIGR00413">
    <property type="entry name" value="rlpA"/>
    <property type="match status" value="1"/>
</dbReference>
<keyword evidence="3 4" id="KW-0961">Cell wall biogenesis/degradation</keyword>
<dbReference type="PANTHER" id="PTHR34183">
    <property type="entry name" value="ENDOLYTIC PEPTIDOGLYCAN TRANSGLYCOSYLASE RLPA"/>
    <property type="match status" value="1"/>
</dbReference>
<dbReference type="SUPFAM" id="SSF50685">
    <property type="entry name" value="Barwin-like endoglucanases"/>
    <property type="match status" value="1"/>
</dbReference>
<keyword evidence="4" id="KW-0564">Palmitate</keyword>
<name>A0A8I0MTM9_9GAMM</name>
<sequence>MTARFRFIYRTIMTLVLASLLTACGSRYHIRHDKAPLREPTALEMQDAIVTNEKKSVSANRPYTVLGKRYTPISDERGYQKEGIASWYGRKFHGYHTSNGEIFNMFDMTAAHKTLPLPSFARVTNLENGRTAIVRINDRGPFHEDRLIDLSYAAAYKLGYHLKGTARVKVEAITLTRESPRLTYVQVAAGSNLENIQVLANQLQQELGLGTAITFEDDLYKLRVGPITDDNQAQSLLKTLQQGQFSRAFLLYSEQEL</sequence>
<accession>A0A8I0MTM9</accession>
<dbReference type="Pfam" id="PF03330">
    <property type="entry name" value="DPBB_1"/>
    <property type="match status" value="1"/>
</dbReference>
<dbReference type="InterPro" id="IPR036680">
    <property type="entry name" value="SPOR-like_sf"/>
</dbReference>
<keyword evidence="4" id="KW-1003">Cell membrane</keyword>
<dbReference type="InterPro" id="IPR007730">
    <property type="entry name" value="SPOR-like_dom"/>
</dbReference>
<dbReference type="CDD" id="cd22268">
    <property type="entry name" value="DPBB_RlpA-like"/>
    <property type="match status" value="1"/>
</dbReference>
<dbReference type="HAMAP" id="MF_02071">
    <property type="entry name" value="RlpA"/>
    <property type="match status" value="1"/>
</dbReference>
<dbReference type="PROSITE" id="PS51724">
    <property type="entry name" value="SPOR"/>
    <property type="match status" value="1"/>
</dbReference>
<protein>
    <recommendedName>
        <fullName evidence="4">Endolytic peptidoglycan transglycosylase RlpA</fullName>
        <ecNumber evidence="4">4.2.2.-</ecNumber>
    </recommendedName>
</protein>